<keyword evidence="3 11" id="KW-0813">Transport</keyword>
<gene>
    <name evidence="11 13" type="primary">atpB</name>
    <name evidence="13" type="ORF">COV74_08445</name>
</gene>
<evidence type="ECO:0000256" key="6">
    <source>
        <dbReference type="ARBA" id="ARBA00022781"/>
    </source>
</evidence>
<dbReference type="InterPro" id="IPR023011">
    <property type="entry name" value="ATP_synth_F0_asu_AS"/>
</dbReference>
<feature type="transmembrane region" description="Helical" evidence="11">
    <location>
        <begin position="146"/>
        <end position="166"/>
    </location>
</feature>
<keyword evidence="4 11" id="KW-0138">CF(0)</keyword>
<dbReference type="Proteomes" id="UP000230859">
    <property type="component" value="Unassembled WGS sequence"/>
</dbReference>
<feature type="transmembrane region" description="Helical" evidence="11">
    <location>
        <begin position="250"/>
        <end position="275"/>
    </location>
</feature>
<dbReference type="InterPro" id="IPR035908">
    <property type="entry name" value="F0_ATP_A_sf"/>
</dbReference>
<accession>A0A2H0LM50</accession>
<evidence type="ECO:0000256" key="8">
    <source>
        <dbReference type="ARBA" id="ARBA00023065"/>
    </source>
</evidence>
<dbReference type="SUPFAM" id="SSF81336">
    <property type="entry name" value="F1F0 ATP synthase subunit A"/>
    <property type="match status" value="1"/>
</dbReference>
<evidence type="ECO:0000313" key="14">
    <source>
        <dbReference type="Proteomes" id="UP000230859"/>
    </source>
</evidence>
<evidence type="ECO:0000256" key="2">
    <source>
        <dbReference type="ARBA" id="ARBA00006810"/>
    </source>
</evidence>
<dbReference type="GO" id="GO:0005886">
    <property type="term" value="C:plasma membrane"/>
    <property type="evidence" value="ECO:0007669"/>
    <property type="project" value="UniProtKB-SubCell"/>
</dbReference>
<evidence type="ECO:0000313" key="13">
    <source>
        <dbReference type="EMBL" id="PIQ85510.1"/>
    </source>
</evidence>
<evidence type="ECO:0000256" key="1">
    <source>
        <dbReference type="ARBA" id="ARBA00004141"/>
    </source>
</evidence>
<dbReference type="AlphaFoldDB" id="A0A2H0LM50"/>
<evidence type="ECO:0000256" key="5">
    <source>
        <dbReference type="ARBA" id="ARBA00022692"/>
    </source>
</evidence>
<dbReference type="PANTHER" id="PTHR42823:SF3">
    <property type="entry name" value="ATP SYNTHASE SUBUNIT A, CHLOROPLASTIC"/>
    <property type="match status" value="1"/>
</dbReference>
<keyword evidence="7 11" id="KW-1133">Transmembrane helix</keyword>
<protein>
    <recommendedName>
        <fullName evidence="11 12">ATP synthase subunit a</fullName>
    </recommendedName>
    <alternativeName>
        <fullName evidence="11">ATP synthase F0 sector subunit a</fullName>
    </alternativeName>
    <alternativeName>
        <fullName evidence="11">F-ATPase subunit 6</fullName>
    </alternativeName>
</protein>
<dbReference type="InterPro" id="IPR045082">
    <property type="entry name" value="ATP_syn_F0_a_bact/chloroplast"/>
</dbReference>
<dbReference type="GO" id="GO:0045259">
    <property type="term" value="C:proton-transporting ATP synthase complex"/>
    <property type="evidence" value="ECO:0007669"/>
    <property type="project" value="UniProtKB-KW"/>
</dbReference>
<dbReference type="GO" id="GO:0042777">
    <property type="term" value="P:proton motive force-driven plasma membrane ATP synthesis"/>
    <property type="evidence" value="ECO:0007669"/>
    <property type="project" value="TreeGrafter"/>
</dbReference>
<dbReference type="EMBL" id="PCVY01000065">
    <property type="protein sequence ID" value="PIQ85510.1"/>
    <property type="molecule type" value="Genomic_DNA"/>
</dbReference>
<keyword evidence="9 11" id="KW-0472">Membrane</keyword>
<dbReference type="InterPro" id="IPR000568">
    <property type="entry name" value="ATP_synth_F0_asu"/>
</dbReference>
<evidence type="ECO:0000256" key="11">
    <source>
        <dbReference type="HAMAP-Rule" id="MF_01393"/>
    </source>
</evidence>
<keyword evidence="8 11" id="KW-0406">Ion transport</keyword>
<comment type="function">
    <text evidence="11 12">Key component of the proton channel; it plays a direct role in the translocation of protons across the membrane.</text>
</comment>
<comment type="caution">
    <text evidence="13">The sequence shown here is derived from an EMBL/GenBank/DDBJ whole genome shotgun (WGS) entry which is preliminary data.</text>
</comment>
<keyword evidence="6 11" id="KW-0375">Hydrogen ion transport</keyword>
<keyword evidence="10 11" id="KW-0066">ATP synthesis</keyword>
<evidence type="ECO:0000256" key="12">
    <source>
        <dbReference type="RuleBase" id="RU000483"/>
    </source>
</evidence>
<evidence type="ECO:0000256" key="10">
    <source>
        <dbReference type="ARBA" id="ARBA00023310"/>
    </source>
</evidence>
<feature type="transmembrane region" description="Helical" evidence="11">
    <location>
        <begin position="62"/>
        <end position="80"/>
    </location>
</feature>
<dbReference type="PRINTS" id="PR00123">
    <property type="entry name" value="ATPASEA"/>
</dbReference>
<organism evidence="13 14">
    <name type="scientific">Candidatus Abzuiibacterium crystallinum</name>
    <dbReference type="NCBI Taxonomy" id="1974748"/>
    <lineage>
        <taxon>Bacteria</taxon>
        <taxon>Pseudomonadati</taxon>
        <taxon>Candidatus Omnitrophota</taxon>
        <taxon>Candidatus Abzuiibacterium</taxon>
    </lineage>
</organism>
<keyword evidence="5 11" id="KW-0812">Transmembrane</keyword>
<dbReference type="Pfam" id="PF00119">
    <property type="entry name" value="ATP-synt_A"/>
    <property type="match status" value="1"/>
</dbReference>
<comment type="subcellular location">
    <subcellularLocation>
        <location evidence="11 12">Cell membrane</location>
        <topology evidence="11 12">Multi-pass membrane protein</topology>
    </subcellularLocation>
    <subcellularLocation>
        <location evidence="1">Membrane</location>
        <topology evidence="1">Multi-pass membrane protein</topology>
    </subcellularLocation>
</comment>
<evidence type="ECO:0000256" key="3">
    <source>
        <dbReference type="ARBA" id="ARBA00022448"/>
    </source>
</evidence>
<sequence length="288" mass="31885">MIKFAYAASEHAAETVHETAHLASEHAAQTEHAVKHLANFLTPIIEKLHGTPLGDFLHRWETVIFSWLAAIVISIIFTLGSRKQTLIPEGFQNFIETIVEAMENMVTGIIGSKGRAYVPFIGTLFIYIFVQNWLGLVPGMMSPTTNINTTAGLAICVFFYVQFIGLRENGLKGYLLHLMGSPNDAIGWCMVPLNLPLHILEEFIRPLSLALRLFGNIFGEETLIAVFAGFGILALSFFHSPVGLPLQVPFMMLSMLLGTIQALVFALLSTIYIALMLPHDHEETHAHT</sequence>
<keyword evidence="11" id="KW-1003">Cell membrane</keyword>
<proteinExistence type="inferred from homology"/>
<evidence type="ECO:0000256" key="9">
    <source>
        <dbReference type="ARBA" id="ARBA00023136"/>
    </source>
</evidence>
<dbReference type="Gene3D" id="1.20.120.220">
    <property type="entry name" value="ATP synthase, F0 complex, subunit A"/>
    <property type="match status" value="1"/>
</dbReference>
<dbReference type="HAMAP" id="MF_01393">
    <property type="entry name" value="ATP_synth_a_bact"/>
    <property type="match status" value="1"/>
</dbReference>
<comment type="similarity">
    <text evidence="2 11 12">Belongs to the ATPase A chain family.</text>
</comment>
<dbReference type="NCBIfam" id="TIGR01131">
    <property type="entry name" value="ATP_synt_6_or_A"/>
    <property type="match status" value="1"/>
</dbReference>
<dbReference type="PROSITE" id="PS00449">
    <property type="entry name" value="ATPASE_A"/>
    <property type="match status" value="1"/>
</dbReference>
<dbReference type="PANTHER" id="PTHR42823">
    <property type="entry name" value="ATP SYNTHASE SUBUNIT A, CHLOROPLASTIC"/>
    <property type="match status" value="1"/>
</dbReference>
<name>A0A2H0LM50_9BACT</name>
<evidence type="ECO:0000256" key="7">
    <source>
        <dbReference type="ARBA" id="ARBA00022989"/>
    </source>
</evidence>
<dbReference type="CDD" id="cd00310">
    <property type="entry name" value="ATP-synt_Fo_a_6"/>
    <property type="match status" value="1"/>
</dbReference>
<dbReference type="GO" id="GO:0046933">
    <property type="term" value="F:proton-transporting ATP synthase activity, rotational mechanism"/>
    <property type="evidence" value="ECO:0007669"/>
    <property type="project" value="UniProtKB-UniRule"/>
</dbReference>
<reference evidence="13 14" key="1">
    <citation type="submission" date="2017-09" db="EMBL/GenBank/DDBJ databases">
        <title>Depth-based differentiation of microbial function through sediment-hosted aquifers and enrichment of novel symbionts in the deep terrestrial subsurface.</title>
        <authorList>
            <person name="Probst A.J."/>
            <person name="Ladd B."/>
            <person name="Jarett J.K."/>
            <person name="Geller-Mcgrath D.E."/>
            <person name="Sieber C.M."/>
            <person name="Emerson J.B."/>
            <person name="Anantharaman K."/>
            <person name="Thomas B.C."/>
            <person name="Malmstrom R."/>
            <person name="Stieglmeier M."/>
            <person name="Klingl A."/>
            <person name="Woyke T."/>
            <person name="Ryan C.M."/>
            <person name="Banfield J.F."/>
        </authorList>
    </citation>
    <scope>NUCLEOTIDE SEQUENCE [LARGE SCALE GENOMIC DNA]</scope>
    <source>
        <strain evidence="13">CG11_big_fil_rev_8_21_14_0_20_45_26</strain>
    </source>
</reference>
<feature type="transmembrane region" description="Helical" evidence="11">
    <location>
        <begin position="213"/>
        <end position="238"/>
    </location>
</feature>
<evidence type="ECO:0000256" key="4">
    <source>
        <dbReference type="ARBA" id="ARBA00022547"/>
    </source>
</evidence>
<feature type="transmembrane region" description="Helical" evidence="11">
    <location>
        <begin position="116"/>
        <end position="134"/>
    </location>
</feature>